<comment type="caution">
    <text evidence="1">The sequence shown here is derived from an EMBL/GenBank/DDBJ whole genome shotgun (WGS) entry which is preliminary data.</text>
</comment>
<gene>
    <name evidence="1" type="ORF">CDL12_13123</name>
</gene>
<name>A0A2G9H9S1_9LAMI</name>
<dbReference type="EMBL" id="NKXS01002320">
    <property type="protein sequence ID" value="PIN14264.1"/>
    <property type="molecule type" value="Genomic_DNA"/>
</dbReference>
<proteinExistence type="predicted"/>
<dbReference type="OrthoDB" id="1731016at2759"/>
<protein>
    <submittedName>
        <fullName evidence="1">Uncharacterized protein</fullName>
    </submittedName>
</protein>
<reference evidence="2" key="1">
    <citation type="journal article" date="2018" name="Gigascience">
        <title>Genome assembly of the Pink Ipe (Handroanthus impetiginosus, Bignoniaceae), a highly valued, ecologically keystone Neotropical timber forest tree.</title>
        <authorList>
            <person name="Silva-Junior O.B."/>
            <person name="Grattapaglia D."/>
            <person name="Novaes E."/>
            <person name="Collevatti R.G."/>
        </authorList>
    </citation>
    <scope>NUCLEOTIDE SEQUENCE [LARGE SCALE GENOMIC DNA]</scope>
    <source>
        <strain evidence="2">cv. UFG-1</strain>
    </source>
</reference>
<organism evidence="1 2">
    <name type="scientific">Handroanthus impetiginosus</name>
    <dbReference type="NCBI Taxonomy" id="429701"/>
    <lineage>
        <taxon>Eukaryota</taxon>
        <taxon>Viridiplantae</taxon>
        <taxon>Streptophyta</taxon>
        <taxon>Embryophyta</taxon>
        <taxon>Tracheophyta</taxon>
        <taxon>Spermatophyta</taxon>
        <taxon>Magnoliopsida</taxon>
        <taxon>eudicotyledons</taxon>
        <taxon>Gunneridae</taxon>
        <taxon>Pentapetalae</taxon>
        <taxon>asterids</taxon>
        <taxon>lamiids</taxon>
        <taxon>Lamiales</taxon>
        <taxon>Bignoniaceae</taxon>
        <taxon>Crescentiina</taxon>
        <taxon>Tabebuia alliance</taxon>
        <taxon>Handroanthus</taxon>
    </lineage>
</organism>
<dbReference type="AlphaFoldDB" id="A0A2G9H9S1"/>
<evidence type="ECO:0000313" key="1">
    <source>
        <dbReference type="EMBL" id="PIN14264.1"/>
    </source>
</evidence>
<dbReference type="Proteomes" id="UP000231279">
    <property type="component" value="Unassembled WGS sequence"/>
</dbReference>
<accession>A0A2G9H9S1</accession>
<keyword evidence="2" id="KW-1185">Reference proteome</keyword>
<evidence type="ECO:0000313" key="2">
    <source>
        <dbReference type="Proteomes" id="UP000231279"/>
    </source>
</evidence>
<sequence length="113" mass="12747">MPVKGVEMMSELATTASMETLMYVKLETGKRYGLAQCTADLGRSDYHDCLDYLLKGTDAPKTETRIYLKRWTQLDPTFFAVGHGQKLKNKAMPLGAIAPKYVRSRAQAWIEMP</sequence>